<gene>
    <name evidence="2" type="ORF">TELCIR_10173</name>
</gene>
<feature type="compositionally biased region" description="Polar residues" evidence="1">
    <location>
        <begin position="185"/>
        <end position="195"/>
    </location>
</feature>
<evidence type="ECO:0000313" key="3">
    <source>
        <dbReference type="Proteomes" id="UP000230423"/>
    </source>
</evidence>
<name>A0A2G9UCU8_TELCI</name>
<feature type="compositionally biased region" description="Low complexity" evidence="1">
    <location>
        <begin position="212"/>
        <end position="226"/>
    </location>
</feature>
<dbReference type="AlphaFoldDB" id="A0A2G9UCU8"/>
<feature type="compositionally biased region" description="Low complexity" evidence="1">
    <location>
        <begin position="63"/>
        <end position="76"/>
    </location>
</feature>
<feature type="region of interest" description="Disordered" evidence="1">
    <location>
        <begin position="130"/>
        <end position="310"/>
    </location>
</feature>
<evidence type="ECO:0000256" key="1">
    <source>
        <dbReference type="SAM" id="MobiDB-lite"/>
    </source>
</evidence>
<reference evidence="2 3" key="1">
    <citation type="submission" date="2015-09" db="EMBL/GenBank/DDBJ databases">
        <title>Draft genome of the parasitic nematode Teladorsagia circumcincta isolate WARC Sus (inbred).</title>
        <authorList>
            <person name="Mitreva M."/>
        </authorList>
    </citation>
    <scope>NUCLEOTIDE SEQUENCE [LARGE SCALE GENOMIC DNA]</scope>
    <source>
        <strain evidence="2 3">S</strain>
    </source>
</reference>
<sequence length="327" mass="36033">MLPSKFLGNLQTKRSPKQQVRIRHAEAYDSERSRKAKETVEEIEPTEVVKKSPSRAVRSRKLSTTSSEASSSVSRTPTRRTPTRSVTKSKLAEVEQQSSKRKSTLSKAARVLDEKFTIPKQLGGIDAGTLFDMTMKGTGSRRRSLSESVGSGRSEPIHVKEVAEASKISGAKTVQTPSRQRRAASANTAELTPSRMSARKGSETKSPSRKLATTSSEQASSSVAKSPTRRTPTRSVTRTMVVEVEQESSKRESTRPKAAKALYDSEVPEVEEKRRRTNRIIPATGKAQSPSRQRRAASATPVELTPSRTRTRKGSGILLFLHHYTMN</sequence>
<feature type="compositionally biased region" description="Basic and acidic residues" evidence="1">
    <location>
        <begin position="155"/>
        <end position="164"/>
    </location>
</feature>
<proteinExistence type="predicted"/>
<protein>
    <submittedName>
        <fullName evidence="2">Uncharacterized protein</fullName>
    </submittedName>
</protein>
<feature type="region of interest" description="Disordered" evidence="1">
    <location>
        <begin position="1"/>
        <end position="107"/>
    </location>
</feature>
<keyword evidence="3" id="KW-1185">Reference proteome</keyword>
<organism evidence="2 3">
    <name type="scientific">Teladorsagia circumcincta</name>
    <name type="common">Brown stomach worm</name>
    <name type="synonym">Ostertagia circumcincta</name>
    <dbReference type="NCBI Taxonomy" id="45464"/>
    <lineage>
        <taxon>Eukaryota</taxon>
        <taxon>Metazoa</taxon>
        <taxon>Ecdysozoa</taxon>
        <taxon>Nematoda</taxon>
        <taxon>Chromadorea</taxon>
        <taxon>Rhabditida</taxon>
        <taxon>Rhabditina</taxon>
        <taxon>Rhabditomorpha</taxon>
        <taxon>Strongyloidea</taxon>
        <taxon>Trichostrongylidae</taxon>
        <taxon>Teladorsagia</taxon>
    </lineage>
</organism>
<accession>A0A2G9UCU8</accession>
<feature type="compositionally biased region" description="Basic and acidic residues" evidence="1">
    <location>
        <begin position="23"/>
        <end position="40"/>
    </location>
</feature>
<dbReference type="Proteomes" id="UP000230423">
    <property type="component" value="Unassembled WGS sequence"/>
</dbReference>
<dbReference type="EMBL" id="KZ347277">
    <property type="protein sequence ID" value="PIO68059.1"/>
    <property type="molecule type" value="Genomic_DNA"/>
</dbReference>
<evidence type="ECO:0000313" key="2">
    <source>
        <dbReference type="EMBL" id="PIO68059.1"/>
    </source>
</evidence>